<evidence type="ECO:0000256" key="3">
    <source>
        <dbReference type="SAM" id="Phobius"/>
    </source>
</evidence>
<keyword evidence="3" id="KW-0812">Transmembrane</keyword>
<dbReference type="PANTHER" id="PTHR22550">
    <property type="entry name" value="SPORE GERMINATION PROTEIN"/>
    <property type="match status" value="1"/>
</dbReference>
<dbReference type="RefSeq" id="WP_245375337.1">
    <property type="nucleotide sequence ID" value="NZ_JAGGLB010000003.1"/>
</dbReference>
<gene>
    <name evidence="4" type="ORF">J2Z66_001558</name>
</gene>
<feature type="transmembrane region" description="Helical" evidence="3">
    <location>
        <begin position="351"/>
        <end position="371"/>
    </location>
</feature>
<keyword evidence="2 3" id="KW-0472">Membrane</keyword>
<dbReference type="PIRSF" id="PIRSF005690">
    <property type="entry name" value="GerBA"/>
    <property type="match status" value="1"/>
</dbReference>
<evidence type="ECO:0008006" key="6">
    <source>
        <dbReference type="Google" id="ProtNLM"/>
    </source>
</evidence>
<dbReference type="InterPro" id="IPR004995">
    <property type="entry name" value="Spore_Ger"/>
</dbReference>
<comment type="similarity">
    <text evidence="1">Belongs to the GerABKA family.</text>
</comment>
<accession>A0ABS4IQZ9</accession>
<feature type="transmembrane region" description="Helical" evidence="3">
    <location>
        <begin position="401"/>
        <end position="424"/>
    </location>
</feature>
<name>A0ABS4IQZ9_9BACL</name>
<sequence>MFIKKMLTKLLLSQQKKEKKDTLTNTSPPVNFERLDEQQIRMLFAKSADIMIQKYHFDVDGHYGEPLLLYCNGMADLKQLNQYVLPQLENMIRNGSIHSEQVTGKTLPLEPIDLKAGVGALVSSVYAGNLIVIFETVQLLYALDIADPPHRQPEESNTETTIKGPKDGFTEELVTNIALVRKRLRTQSLCYEQFIVGRRSKTKVGLLYMEDITKHEVVEEARSRLNGINIDAIFSSAQLEELLSDSSNSLFPLLDYTGRPDYIADCLMHGRLAIIVDGAPTAVIAPANFTLLLKSPEDAYFPFYYVTLERFLRLLGLIIALFLPGFWVSLSSFHMDQLPFPLMATVTLSRIGLPLPAPLEVFLMLGLFELFREAGARLPKAVGQTVAVVGGLIIGDASIKAGLASTTMLVVSATTAVATFTLVNQSLSGSVTIIRLYVLLCSSFLGMYGFFLAVFSVVLYLSQLKSFGMPYLAPLSPLRISDVLASLFKKPIRGNNARPEILQTKDSTRQGGEGS</sequence>
<protein>
    <recommendedName>
        <fullName evidence="6">Spore germination protein</fullName>
    </recommendedName>
</protein>
<reference evidence="4 5" key="1">
    <citation type="submission" date="2021-03" db="EMBL/GenBank/DDBJ databases">
        <title>Genomic Encyclopedia of Type Strains, Phase IV (KMG-IV): sequencing the most valuable type-strain genomes for metagenomic binning, comparative biology and taxonomic classification.</title>
        <authorList>
            <person name="Goeker M."/>
        </authorList>
    </citation>
    <scope>NUCLEOTIDE SEQUENCE [LARGE SCALE GENOMIC DNA]</scope>
    <source>
        <strain evidence="4 5">DSM 26048</strain>
    </source>
</reference>
<proteinExistence type="inferred from homology"/>
<evidence type="ECO:0000256" key="2">
    <source>
        <dbReference type="ARBA" id="ARBA00023136"/>
    </source>
</evidence>
<dbReference type="EMBL" id="JAGGLB010000003">
    <property type="protein sequence ID" value="MBP1989960.1"/>
    <property type="molecule type" value="Genomic_DNA"/>
</dbReference>
<evidence type="ECO:0000256" key="1">
    <source>
        <dbReference type="ARBA" id="ARBA00005278"/>
    </source>
</evidence>
<dbReference type="PANTHER" id="PTHR22550:SF5">
    <property type="entry name" value="LEUCINE ZIPPER PROTEIN 4"/>
    <property type="match status" value="1"/>
</dbReference>
<evidence type="ECO:0000313" key="4">
    <source>
        <dbReference type="EMBL" id="MBP1989960.1"/>
    </source>
</evidence>
<feature type="transmembrane region" description="Helical" evidence="3">
    <location>
        <begin position="311"/>
        <end position="331"/>
    </location>
</feature>
<keyword evidence="5" id="KW-1185">Reference proteome</keyword>
<keyword evidence="3" id="KW-1133">Transmembrane helix</keyword>
<comment type="caution">
    <text evidence="4">The sequence shown here is derived from an EMBL/GenBank/DDBJ whole genome shotgun (WGS) entry which is preliminary data.</text>
</comment>
<dbReference type="Pfam" id="PF03323">
    <property type="entry name" value="GerA"/>
    <property type="match status" value="1"/>
</dbReference>
<dbReference type="Proteomes" id="UP001519287">
    <property type="component" value="Unassembled WGS sequence"/>
</dbReference>
<evidence type="ECO:0000313" key="5">
    <source>
        <dbReference type="Proteomes" id="UP001519287"/>
    </source>
</evidence>
<dbReference type="InterPro" id="IPR050768">
    <property type="entry name" value="UPF0353/GerABKA_families"/>
</dbReference>
<feature type="transmembrane region" description="Helical" evidence="3">
    <location>
        <begin position="436"/>
        <end position="461"/>
    </location>
</feature>
<organism evidence="4 5">
    <name type="scientific">Paenibacillus eucommiae</name>
    <dbReference type="NCBI Taxonomy" id="1355755"/>
    <lineage>
        <taxon>Bacteria</taxon>
        <taxon>Bacillati</taxon>
        <taxon>Bacillota</taxon>
        <taxon>Bacilli</taxon>
        <taxon>Bacillales</taxon>
        <taxon>Paenibacillaceae</taxon>
        <taxon>Paenibacillus</taxon>
    </lineage>
</organism>